<gene>
    <name evidence="3" type="ORF">GGR36_002880</name>
</gene>
<organism evidence="3 4">
    <name type="scientific">Niveibacterium umoris</name>
    <dbReference type="NCBI Taxonomy" id="1193620"/>
    <lineage>
        <taxon>Bacteria</taxon>
        <taxon>Pseudomonadati</taxon>
        <taxon>Pseudomonadota</taxon>
        <taxon>Betaproteobacteria</taxon>
        <taxon>Rhodocyclales</taxon>
        <taxon>Rhodocyclaceae</taxon>
        <taxon>Niveibacterium</taxon>
    </lineage>
</organism>
<dbReference type="GO" id="GO:0015627">
    <property type="term" value="C:type II protein secretion system complex"/>
    <property type="evidence" value="ECO:0007669"/>
    <property type="project" value="InterPro"/>
</dbReference>
<dbReference type="InterPro" id="IPR045584">
    <property type="entry name" value="Pilin-like"/>
</dbReference>
<evidence type="ECO:0000313" key="4">
    <source>
        <dbReference type="Proteomes" id="UP000561045"/>
    </source>
</evidence>
<keyword evidence="4" id="KW-1185">Reference proteome</keyword>
<name>A0A840BM26_9RHOO</name>
<feature type="region of interest" description="Disordered" evidence="2">
    <location>
        <begin position="90"/>
        <end position="124"/>
    </location>
</feature>
<dbReference type="PRINTS" id="PR00813">
    <property type="entry name" value="BCTERIALGSPG"/>
</dbReference>
<accession>A0A840BM26</accession>
<dbReference type="InterPro" id="IPR012902">
    <property type="entry name" value="N_methyl_site"/>
</dbReference>
<dbReference type="Pfam" id="PF07963">
    <property type="entry name" value="N_methyl"/>
    <property type="match status" value="1"/>
</dbReference>
<dbReference type="NCBIfam" id="TIGR02532">
    <property type="entry name" value="IV_pilin_GFxxxE"/>
    <property type="match status" value="1"/>
</dbReference>
<dbReference type="RefSeq" id="WP_183635398.1">
    <property type="nucleotide sequence ID" value="NZ_BAABLE010000005.1"/>
</dbReference>
<evidence type="ECO:0000256" key="1">
    <source>
        <dbReference type="ARBA" id="ARBA00022481"/>
    </source>
</evidence>
<dbReference type="Gene3D" id="3.30.700.10">
    <property type="entry name" value="Glycoprotein, Type 4 Pilin"/>
    <property type="match status" value="1"/>
</dbReference>
<dbReference type="GO" id="GO:0015628">
    <property type="term" value="P:protein secretion by the type II secretion system"/>
    <property type="evidence" value="ECO:0007669"/>
    <property type="project" value="InterPro"/>
</dbReference>
<dbReference type="InterPro" id="IPR000983">
    <property type="entry name" value="Bac_GSPG_pilin"/>
</dbReference>
<dbReference type="PROSITE" id="PS00409">
    <property type="entry name" value="PROKAR_NTER_METHYL"/>
    <property type="match status" value="1"/>
</dbReference>
<dbReference type="SUPFAM" id="SSF54523">
    <property type="entry name" value="Pili subunits"/>
    <property type="match status" value="1"/>
</dbReference>
<dbReference type="PANTHER" id="PTHR30093:SF47">
    <property type="entry name" value="TYPE IV PILUS NON-CORE MINOR PILIN PILE"/>
    <property type="match status" value="1"/>
</dbReference>
<dbReference type="PANTHER" id="PTHR30093">
    <property type="entry name" value="GENERAL SECRETION PATHWAY PROTEIN G"/>
    <property type="match status" value="1"/>
</dbReference>
<comment type="caution">
    <text evidence="3">The sequence shown here is derived from an EMBL/GenBank/DDBJ whole genome shotgun (WGS) entry which is preliminary data.</text>
</comment>
<reference evidence="3 4" key="1">
    <citation type="submission" date="2020-08" db="EMBL/GenBank/DDBJ databases">
        <title>Genomic Encyclopedia of Type Strains, Phase IV (KMG-IV): sequencing the most valuable type-strain genomes for metagenomic binning, comparative biology and taxonomic classification.</title>
        <authorList>
            <person name="Goeker M."/>
        </authorList>
    </citation>
    <scope>NUCLEOTIDE SEQUENCE [LARGE SCALE GENOMIC DNA]</scope>
    <source>
        <strain evidence="3 4">DSM 106739</strain>
    </source>
</reference>
<keyword evidence="1" id="KW-0488">Methylation</keyword>
<sequence>MARTRGFTLIELLVVLAIVALLLTLALPRYLGSAELAKERVLVENLRTTRDAIDKHFADRGRYPESLEVLVDRRYLRELPLDPVADSRTAWRIEPPPNGRMGGVYDLHSSASGSSRDGRPFSEL</sequence>
<dbReference type="Proteomes" id="UP000561045">
    <property type="component" value="Unassembled WGS sequence"/>
</dbReference>
<evidence type="ECO:0000313" key="3">
    <source>
        <dbReference type="EMBL" id="MBB4013534.1"/>
    </source>
</evidence>
<evidence type="ECO:0000256" key="2">
    <source>
        <dbReference type="SAM" id="MobiDB-lite"/>
    </source>
</evidence>
<proteinExistence type="predicted"/>
<dbReference type="EMBL" id="JACIET010000002">
    <property type="protein sequence ID" value="MBB4013534.1"/>
    <property type="molecule type" value="Genomic_DNA"/>
</dbReference>
<protein>
    <submittedName>
        <fullName evidence="3">General secretion pathway protein G</fullName>
    </submittedName>
</protein>
<dbReference type="AlphaFoldDB" id="A0A840BM26"/>